<sequence>MPMSRFPPVTLTLIFTGQIQRFTSCSPTIRTPYSNS</sequence>
<organism evidence="1 2">
    <name type="scientific">Colletotrichum melonis</name>
    <dbReference type="NCBI Taxonomy" id="1209925"/>
    <lineage>
        <taxon>Eukaryota</taxon>
        <taxon>Fungi</taxon>
        <taxon>Dikarya</taxon>
        <taxon>Ascomycota</taxon>
        <taxon>Pezizomycotina</taxon>
        <taxon>Sordariomycetes</taxon>
        <taxon>Hypocreomycetidae</taxon>
        <taxon>Glomerellales</taxon>
        <taxon>Glomerellaceae</taxon>
        <taxon>Colletotrichum</taxon>
        <taxon>Colletotrichum acutatum species complex</taxon>
    </lineage>
</organism>
<dbReference type="Proteomes" id="UP001239795">
    <property type="component" value="Unassembled WGS sequence"/>
</dbReference>
<evidence type="ECO:0000313" key="2">
    <source>
        <dbReference type="Proteomes" id="UP001239795"/>
    </source>
</evidence>
<dbReference type="EMBL" id="MLGG01000046">
    <property type="protein sequence ID" value="KAK1451843.1"/>
    <property type="molecule type" value="Genomic_DNA"/>
</dbReference>
<dbReference type="AlphaFoldDB" id="A0AAI9U529"/>
<reference evidence="1 2" key="1">
    <citation type="submission" date="2016-10" db="EMBL/GenBank/DDBJ databases">
        <title>The genome sequence of Colletotrichum fioriniae PJ7.</title>
        <authorList>
            <person name="Baroncelli R."/>
        </authorList>
    </citation>
    <scope>NUCLEOTIDE SEQUENCE [LARGE SCALE GENOMIC DNA]</scope>
    <source>
        <strain evidence="1">Col 31</strain>
    </source>
</reference>
<keyword evidence="2" id="KW-1185">Reference proteome</keyword>
<proteinExistence type="predicted"/>
<name>A0AAI9U529_9PEZI</name>
<evidence type="ECO:0000313" key="1">
    <source>
        <dbReference type="EMBL" id="KAK1451843.1"/>
    </source>
</evidence>
<protein>
    <submittedName>
        <fullName evidence="1">Uncharacterized protein</fullName>
    </submittedName>
</protein>
<accession>A0AAI9U529</accession>
<comment type="caution">
    <text evidence="1">The sequence shown here is derived from an EMBL/GenBank/DDBJ whole genome shotgun (WGS) entry which is preliminary data.</text>
</comment>
<gene>
    <name evidence="1" type="ORF">CMEL01_06417</name>
</gene>